<comment type="caution">
    <text evidence="2">The sequence shown here is derived from an EMBL/GenBank/DDBJ whole genome shotgun (WGS) entry which is preliminary data.</text>
</comment>
<reference evidence="2 3" key="1">
    <citation type="submission" date="2019-08" db="EMBL/GenBank/DDBJ databases">
        <title>The genome of the soybean aphid Biotype 1, its phylome, world population structure and adaptation to the North American continent.</title>
        <authorList>
            <person name="Giordano R."/>
            <person name="Donthu R.K."/>
            <person name="Hernandez A.G."/>
            <person name="Wright C.L."/>
            <person name="Zimin A.V."/>
        </authorList>
    </citation>
    <scope>NUCLEOTIDE SEQUENCE [LARGE SCALE GENOMIC DNA]</scope>
    <source>
        <tissue evidence="2">Whole aphids</tissue>
    </source>
</reference>
<organism evidence="2 3">
    <name type="scientific">Aphis glycines</name>
    <name type="common">Soybean aphid</name>
    <dbReference type="NCBI Taxonomy" id="307491"/>
    <lineage>
        <taxon>Eukaryota</taxon>
        <taxon>Metazoa</taxon>
        <taxon>Ecdysozoa</taxon>
        <taxon>Arthropoda</taxon>
        <taxon>Hexapoda</taxon>
        <taxon>Insecta</taxon>
        <taxon>Pterygota</taxon>
        <taxon>Neoptera</taxon>
        <taxon>Paraneoptera</taxon>
        <taxon>Hemiptera</taxon>
        <taxon>Sternorrhyncha</taxon>
        <taxon>Aphidomorpha</taxon>
        <taxon>Aphidoidea</taxon>
        <taxon>Aphididae</taxon>
        <taxon>Aphidini</taxon>
        <taxon>Aphis</taxon>
        <taxon>Aphis</taxon>
    </lineage>
</organism>
<evidence type="ECO:0000313" key="3">
    <source>
        <dbReference type="Proteomes" id="UP000475862"/>
    </source>
</evidence>
<protein>
    <submittedName>
        <fullName evidence="2">Uncharacterized protein</fullName>
    </submittedName>
</protein>
<keyword evidence="1" id="KW-1133">Transmembrane helix</keyword>
<evidence type="ECO:0000256" key="1">
    <source>
        <dbReference type="SAM" id="Phobius"/>
    </source>
</evidence>
<evidence type="ECO:0000313" key="2">
    <source>
        <dbReference type="EMBL" id="KAE9544430.1"/>
    </source>
</evidence>
<dbReference type="EMBL" id="VYZN01000002">
    <property type="protein sequence ID" value="KAE9544430.1"/>
    <property type="molecule type" value="Genomic_DNA"/>
</dbReference>
<keyword evidence="3" id="KW-1185">Reference proteome</keyword>
<keyword evidence="1" id="KW-0812">Transmembrane</keyword>
<accession>A0A6G0U6M8</accession>
<keyword evidence="1" id="KW-0472">Membrane</keyword>
<dbReference type="Proteomes" id="UP000475862">
    <property type="component" value="Unassembled WGS sequence"/>
</dbReference>
<name>A0A6G0U6M8_APHGL</name>
<sequence length="176" mass="20936">MERETTVTASEADDNKRSSISRIINILLSMYIRLMQLLNGFYYYHFTKIPLKDTLCIGWIRVDSQKKKNNLFGFENCKVRLDSIIISYQQCWGNKYRILNAILDSKKVIIKKKSKIQKSLVTIFCYKRLNFKNYETCQNRENIQVKKFNTKFSISFPSNSYRENSKLHYRKNISLA</sequence>
<gene>
    <name evidence="2" type="ORF">AGLY_001609</name>
</gene>
<feature type="transmembrane region" description="Helical" evidence="1">
    <location>
        <begin position="23"/>
        <end position="44"/>
    </location>
</feature>
<proteinExistence type="predicted"/>
<dbReference type="AlphaFoldDB" id="A0A6G0U6M8"/>